<evidence type="ECO:0000313" key="7">
    <source>
        <dbReference type="EMBL" id="OHF04332.1"/>
    </source>
</evidence>
<evidence type="ECO:0000256" key="3">
    <source>
        <dbReference type="ARBA" id="ARBA00019406"/>
    </source>
</evidence>
<dbReference type="InterPro" id="IPR027179">
    <property type="entry name" value="CMC4"/>
</dbReference>
<name>A0A1G4BS85_9PEZI</name>
<dbReference type="GO" id="GO:0005758">
    <property type="term" value="C:mitochondrial intermembrane space"/>
    <property type="evidence" value="ECO:0007669"/>
    <property type="project" value="UniProtKB-SubCell"/>
</dbReference>
<evidence type="ECO:0000256" key="6">
    <source>
        <dbReference type="PIRSR" id="PIRSR627179-50"/>
    </source>
</evidence>
<feature type="disulfide bond" evidence="6">
    <location>
        <begin position="17"/>
        <end position="48"/>
    </location>
</feature>
<dbReference type="Gene3D" id="1.10.287.1130">
    <property type="entry name" value="CytochromE C oxidase copper chaperone"/>
    <property type="match status" value="1"/>
</dbReference>
<comment type="caution">
    <text evidence="7">The sequence shown here is derived from an EMBL/GenBank/DDBJ whole genome shotgun (WGS) entry which is preliminary data.</text>
</comment>
<accession>A0A1G4BS85</accession>
<dbReference type="OrthoDB" id="13601at2759"/>
<keyword evidence="8" id="KW-1185">Reference proteome</keyword>
<feature type="disulfide bond" evidence="6">
    <location>
        <begin position="27"/>
        <end position="38"/>
    </location>
</feature>
<organism evidence="7 8">
    <name type="scientific">Colletotrichum orchidophilum</name>
    <dbReference type="NCBI Taxonomy" id="1209926"/>
    <lineage>
        <taxon>Eukaryota</taxon>
        <taxon>Fungi</taxon>
        <taxon>Dikarya</taxon>
        <taxon>Ascomycota</taxon>
        <taxon>Pezizomycotina</taxon>
        <taxon>Sordariomycetes</taxon>
        <taxon>Hypocreomycetidae</taxon>
        <taxon>Glomerellales</taxon>
        <taxon>Glomerellaceae</taxon>
        <taxon>Colletotrichum</taxon>
    </lineage>
</organism>
<evidence type="ECO:0000256" key="1">
    <source>
        <dbReference type="ARBA" id="ARBA00004569"/>
    </source>
</evidence>
<dbReference type="InterPro" id="IPR009069">
    <property type="entry name" value="Cys_alpha_HP_mot_SF"/>
</dbReference>
<dbReference type="AlphaFoldDB" id="A0A1G4BS85"/>
<dbReference type="STRING" id="1209926.A0A1G4BS85"/>
<keyword evidence="4" id="KW-0496">Mitochondrion</keyword>
<gene>
    <name evidence="7" type="ORF">CORC01_00184</name>
</gene>
<evidence type="ECO:0000256" key="2">
    <source>
        <dbReference type="ARBA" id="ARBA00009858"/>
    </source>
</evidence>
<dbReference type="EMBL" id="MJBS01000002">
    <property type="protein sequence ID" value="OHF04332.1"/>
    <property type="molecule type" value="Genomic_DNA"/>
</dbReference>
<dbReference type="Pfam" id="PF08991">
    <property type="entry name" value="CMC4"/>
    <property type="match status" value="1"/>
</dbReference>
<comment type="similarity">
    <text evidence="2">Belongs to the CMC4 family.</text>
</comment>
<sequence length="89" mass="10188">MDWRKGQKEDLKVNPPCHPRAFELTDCLTKNGYKEEKCQSVILSLYECCEAFYRSNGESAVSASCPKPDLLRLKLMRLREESCEPASTN</sequence>
<reference evidence="7 8" key="1">
    <citation type="submission" date="2016-09" db="EMBL/GenBank/DDBJ databases">
        <authorList>
            <person name="Capua I."/>
            <person name="De Benedictis P."/>
            <person name="Joannis T."/>
            <person name="Lombin L.H."/>
            <person name="Cattoli G."/>
        </authorList>
    </citation>
    <scope>NUCLEOTIDE SEQUENCE [LARGE SCALE GENOMIC DNA]</scope>
    <source>
        <strain evidence="7 8">IMI 309357</strain>
    </source>
</reference>
<dbReference type="SUPFAM" id="SSF47072">
    <property type="entry name" value="Cysteine alpha-hairpin motif"/>
    <property type="match status" value="1"/>
</dbReference>
<comment type="subcellular location">
    <subcellularLocation>
        <location evidence="1">Mitochondrion intermembrane space</location>
    </subcellularLocation>
</comment>
<dbReference type="PANTHER" id="PTHR15590:SF0">
    <property type="entry name" value="CX9C MOTIF-CONTAINING PROTEIN 4"/>
    <property type="match status" value="1"/>
</dbReference>
<dbReference type="GeneID" id="34553352"/>
<dbReference type="RefSeq" id="XP_022481467.1">
    <property type="nucleotide sequence ID" value="XM_022611842.1"/>
</dbReference>
<proteinExistence type="inferred from homology"/>
<feature type="disulfide bond" evidence="6">
    <location>
        <begin position="49"/>
        <end position="65"/>
    </location>
</feature>
<evidence type="ECO:0000256" key="5">
    <source>
        <dbReference type="ARBA" id="ARBA00023157"/>
    </source>
</evidence>
<dbReference type="PANTHER" id="PTHR15590">
    <property type="entry name" value="CX9C MOTIF-CONTAINING PROTEIN 4"/>
    <property type="match status" value="1"/>
</dbReference>
<dbReference type="PROSITE" id="PS51808">
    <property type="entry name" value="CHCH"/>
    <property type="match status" value="1"/>
</dbReference>
<protein>
    <recommendedName>
        <fullName evidence="3">Cx9C motif-containing protein 4, mitochondrial</fullName>
    </recommendedName>
</protein>
<evidence type="ECO:0000313" key="8">
    <source>
        <dbReference type="Proteomes" id="UP000176998"/>
    </source>
</evidence>
<keyword evidence="5 6" id="KW-1015">Disulfide bond</keyword>
<evidence type="ECO:0000256" key="4">
    <source>
        <dbReference type="ARBA" id="ARBA00023128"/>
    </source>
</evidence>
<dbReference type="Proteomes" id="UP000176998">
    <property type="component" value="Unassembled WGS sequence"/>
</dbReference>